<dbReference type="PRINTS" id="PR00132">
    <property type="entry name" value="GLHYDRLASE2"/>
</dbReference>
<evidence type="ECO:0000256" key="5">
    <source>
        <dbReference type="SAM" id="MobiDB-lite"/>
    </source>
</evidence>
<evidence type="ECO:0000256" key="3">
    <source>
        <dbReference type="ARBA" id="ARBA00023295"/>
    </source>
</evidence>
<evidence type="ECO:0000256" key="4">
    <source>
        <dbReference type="RuleBase" id="RU361154"/>
    </source>
</evidence>
<dbReference type="Pfam" id="PF00703">
    <property type="entry name" value="Glyco_hydro_2"/>
    <property type="match status" value="1"/>
</dbReference>
<reference evidence="7 8" key="1">
    <citation type="journal article" date="2018" name="Front. Microbiol.">
        <title>Genome Sequencing of Streptomyces atratus SCSIOZH16 and Activation Production of Nocardamine via Metabolic Engineering.</title>
        <authorList>
            <person name="Li Y."/>
            <person name="Zhang C."/>
            <person name="Liu C."/>
            <person name="Ju J."/>
            <person name="Ma J."/>
        </authorList>
    </citation>
    <scope>NUCLEOTIDE SEQUENCE [LARGE SCALE GENOMIC DNA]</scope>
    <source>
        <strain evidence="7 8">SCSIO_ZH16</strain>
    </source>
</reference>
<feature type="compositionally biased region" description="Basic residues" evidence="5">
    <location>
        <begin position="1191"/>
        <end position="1201"/>
    </location>
</feature>
<dbReference type="PROSITE" id="PS50022">
    <property type="entry name" value="FA58C_3"/>
    <property type="match status" value="2"/>
</dbReference>
<dbReference type="InterPro" id="IPR032311">
    <property type="entry name" value="DUF4982"/>
</dbReference>
<dbReference type="InterPro" id="IPR006104">
    <property type="entry name" value="Glyco_hydro_2_N"/>
</dbReference>
<dbReference type="InterPro" id="IPR008979">
    <property type="entry name" value="Galactose-bd-like_sf"/>
</dbReference>
<dbReference type="GO" id="GO:0004553">
    <property type="term" value="F:hydrolase activity, hydrolyzing O-glycosyl compounds"/>
    <property type="evidence" value="ECO:0007669"/>
    <property type="project" value="InterPro"/>
</dbReference>
<keyword evidence="2 4" id="KW-0378">Hydrolase</keyword>
<dbReference type="InterPro" id="IPR023230">
    <property type="entry name" value="Glyco_hydro_2_CS"/>
</dbReference>
<dbReference type="Proteomes" id="UP000252698">
    <property type="component" value="Chromosome"/>
</dbReference>
<evidence type="ECO:0000256" key="2">
    <source>
        <dbReference type="ARBA" id="ARBA00022801"/>
    </source>
</evidence>
<dbReference type="InterPro" id="IPR036156">
    <property type="entry name" value="Beta-gal/glucu_dom_sf"/>
</dbReference>
<keyword evidence="3 4" id="KW-0326">Glycosidase</keyword>
<protein>
    <submittedName>
        <fullName evidence="7">Beta-galactosidase</fullName>
    </submittedName>
</protein>
<dbReference type="InterPro" id="IPR000421">
    <property type="entry name" value="FA58C"/>
</dbReference>
<feature type="domain" description="F5/8 type C" evidence="6">
    <location>
        <begin position="933"/>
        <end position="1048"/>
    </location>
</feature>
<dbReference type="InterPro" id="IPR006103">
    <property type="entry name" value="Glyco_hydro_2_cat"/>
</dbReference>
<dbReference type="SUPFAM" id="SSF49303">
    <property type="entry name" value="beta-Galactosidase/glucuronidase domain"/>
    <property type="match status" value="1"/>
</dbReference>
<comment type="similarity">
    <text evidence="1 4">Belongs to the glycosyl hydrolase 2 family.</text>
</comment>
<evidence type="ECO:0000259" key="6">
    <source>
        <dbReference type="PROSITE" id="PS50022"/>
    </source>
</evidence>
<evidence type="ECO:0000313" key="8">
    <source>
        <dbReference type="Proteomes" id="UP000252698"/>
    </source>
</evidence>
<dbReference type="InterPro" id="IPR040605">
    <property type="entry name" value="Glyco_hydro2_dom5"/>
</dbReference>
<dbReference type="AlphaFoldDB" id="A0A2Z5JNL7"/>
<feature type="region of interest" description="Disordered" evidence="5">
    <location>
        <begin position="1184"/>
        <end position="1232"/>
    </location>
</feature>
<dbReference type="EMBL" id="CP027306">
    <property type="protein sequence ID" value="AXE81952.1"/>
    <property type="molecule type" value="Genomic_DNA"/>
</dbReference>
<evidence type="ECO:0000313" key="7">
    <source>
        <dbReference type="EMBL" id="AXE81952.1"/>
    </source>
</evidence>
<dbReference type="Gene3D" id="2.60.120.260">
    <property type="entry name" value="Galactose-binding domain-like"/>
    <property type="match status" value="3"/>
</dbReference>
<proteinExistence type="inferred from homology"/>
<sequence length="1232" mass="133702">MGCTSAPDPIGVVRRRYVRSGSCRTTPHFRRTTHRRSRRVIDSMNGVRRRGVLAAGLAGVGAALVPAGRAAAEPDGGVSFVSDGAGQGGRRVLNCNTGWAFWREDVSGAHKSGFDDAQWAAVSLPHTMRLERKHPSVYDVFAGIGWYRRYFRLDPQDGGRRLSVVFDGVQTDCVVYLNGEKVAEHQGGYMGFVVDITGKVRFDGDNVLAVRVSNLDEPLTPPGKPRTQLGFLTFGGIYRGVTLRMTNPVHISDPLQEDLVAGGGVFVSYPKATTLRATAQVKTHVVNETADAARIRLTTALYDAEGTAVAHATDTGTISGKDGRAFTQTLSVARPHLWHPDFPYLYRLVSQVFVDGRLVDTVTTRTGIRRIDYKADGFYLNGERLYLRGANCHQNYAYIGDAAPASMKYREVLRLKLGGFNAVRAAHYPHDVAFLDACDELGLLVVACEPGWQYWNGDQTFVSRTYRDIATMIRRDRNRPSVILWETSLNETHYPQWWAKEADSVAHAEMPGDQMFTSADYGIWGGEYDVDYKVVNTDGSDPAPNVPFLTREWGDWEDPSRTDRAAGESAMVDQVVIRQRYLNGDGYWDWGGLDANNRIGGYFLWVFEDYGTNDVYQKSGAVDIDRYPKYCYHWLKSMQPARNSNHGGPMVFVASAHTAGSEKKVRVFSNTDRVLLYQNGRLVGEQTRADNAATAPNVAAKGGSPYYTFTLPQFATGELSAEGYLGDVLAATHHVSTPGAAHRLEVVADDAGGRAALIDLLAFALGDSSQDGKKAARKLLDRVEPGQAEKLVDLAGAQRGRALSAKEAAGLRMAAGLLDRIRPVADGSDLIPVYIKVVDADGTLVTDSSATLAIEVTGTGTLIGENIPRIATQRQKAQGGIGYALIATGTAGGSLTLTATSTGLDSGQYTVRTEPYTGTHVADGTHPTWKNISTLESQGAQNLALFKEATASTAQSGHAPADAVDDAAESKWVGDGPDPAWWQVDLGASAELEQFQILWETDQTAYQYRILTSDDGATWTTTVDAHDNTTMVTTAVHRVQVTTRHVRVDILGAGDWWPSIREFRAVPPGGSGGVPPADPGPKIARDQIKTVTASSAATGFEPDKAFDGDITFGTGWSAASPAVPQTLTAELAAAHGIAGVRIHWGKDSSWYTFDLETSRDGSTWDTALSGLTRSGQYTLPELFAAPNVRRDTHHRHPGQRRWRAERCGDRGDDPLRDAGLRKGGASPARRTG</sequence>
<dbReference type="PROSITE" id="PS00719">
    <property type="entry name" value="GLYCOSYL_HYDROL_F2_1"/>
    <property type="match status" value="1"/>
</dbReference>
<dbReference type="InterPro" id="IPR006101">
    <property type="entry name" value="Glyco_hydro_2"/>
</dbReference>
<dbReference type="InterPro" id="IPR017853">
    <property type="entry name" value="GH"/>
</dbReference>
<dbReference type="Pfam" id="PF16355">
    <property type="entry name" value="DUF4982"/>
    <property type="match status" value="1"/>
</dbReference>
<dbReference type="Pfam" id="PF02836">
    <property type="entry name" value="Glyco_hydro_2_C"/>
    <property type="match status" value="1"/>
</dbReference>
<dbReference type="SUPFAM" id="SSF49785">
    <property type="entry name" value="Galactose-binding domain-like"/>
    <property type="match status" value="3"/>
</dbReference>
<dbReference type="PANTHER" id="PTHR42732:SF1">
    <property type="entry name" value="BETA-MANNOSIDASE"/>
    <property type="match status" value="1"/>
</dbReference>
<dbReference type="KEGG" id="sata:C5746_39155"/>
<dbReference type="Pfam" id="PF02837">
    <property type="entry name" value="Glyco_hydro_2_N"/>
    <property type="match status" value="1"/>
</dbReference>
<gene>
    <name evidence="7" type="ORF">C5746_39155</name>
</gene>
<accession>A0A2Z5JNL7</accession>
<dbReference type="Gene3D" id="3.20.20.80">
    <property type="entry name" value="Glycosidases"/>
    <property type="match status" value="1"/>
</dbReference>
<dbReference type="InterPro" id="IPR051913">
    <property type="entry name" value="GH2_Domain-Containing"/>
</dbReference>
<evidence type="ECO:0000256" key="1">
    <source>
        <dbReference type="ARBA" id="ARBA00007401"/>
    </source>
</evidence>
<dbReference type="Pfam" id="PF18565">
    <property type="entry name" value="Glyco_hydro2_C5"/>
    <property type="match status" value="1"/>
</dbReference>
<dbReference type="Gene3D" id="2.60.40.10">
    <property type="entry name" value="Immunoglobulins"/>
    <property type="match status" value="3"/>
</dbReference>
<dbReference type="PANTHER" id="PTHR42732">
    <property type="entry name" value="BETA-GALACTOSIDASE"/>
    <property type="match status" value="1"/>
</dbReference>
<dbReference type="GO" id="GO:0005975">
    <property type="term" value="P:carbohydrate metabolic process"/>
    <property type="evidence" value="ECO:0007669"/>
    <property type="project" value="InterPro"/>
</dbReference>
<dbReference type="Pfam" id="PF00754">
    <property type="entry name" value="F5_F8_type_C"/>
    <property type="match status" value="2"/>
</dbReference>
<organism evidence="7 8">
    <name type="scientific">Streptomyces atratus</name>
    <dbReference type="NCBI Taxonomy" id="1893"/>
    <lineage>
        <taxon>Bacteria</taxon>
        <taxon>Bacillati</taxon>
        <taxon>Actinomycetota</taxon>
        <taxon>Actinomycetes</taxon>
        <taxon>Kitasatosporales</taxon>
        <taxon>Streptomycetaceae</taxon>
        <taxon>Streptomyces</taxon>
    </lineage>
</organism>
<feature type="compositionally biased region" description="Basic and acidic residues" evidence="5">
    <location>
        <begin position="1202"/>
        <end position="1220"/>
    </location>
</feature>
<dbReference type="InterPro" id="IPR013783">
    <property type="entry name" value="Ig-like_fold"/>
</dbReference>
<dbReference type="SUPFAM" id="SSF51445">
    <property type="entry name" value="(Trans)glycosidases"/>
    <property type="match status" value="1"/>
</dbReference>
<feature type="domain" description="F5/8 type C" evidence="6">
    <location>
        <begin position="1076"/>
        <end position="1164"/>
    </location>
</feature>
<dbReference type="InterPro" id="IPR006102">
    <property type="entry name" value="Ig-like_GH2"/>
</dbReference>
<name>A0A2Z5JNL7_STRAR</name>